<dbReference type="InterPro" id="IPR000719">
    <property type="entry name" value="Prot_kinase_dom"/>
</dbReference>
<dbReference type="GO" id="GO:0005737">
    <property type="term" value="C:cytoplasm"/>
    <property type="evidence" value="ECO:0007669"/>
    <property type="project" value="UniProtKB-SubCell"/>
</dbReference>
<proteinExistence type="predicted"/>
<dbReference type="GO" id="GO:0045743">
    <property type="term" value="P:positive regulation of fibroblast growth factor receptor signaling pathway"/>
    <property type="evidence" value="ECO:0007669"/>
    <property type="project" value="TreeGrafter"/>
</dbReference>
<comment type="subcellular location">
    <subcellularLocation>
        <location evidence="1">Cytoplasm</location>
    </subcellularLocation>
</comment>
<keyword evidence="6" id="KW-0547">Nucleotide-binding</keyword>
<dbReference type="KEGG" id="osn:118761982"/>
<keyword evidence="2" id="KW-0963">Cytoplasm</keyword>
<dbReference type="InterPro" id="IPR017441">
    <property type="entry name" value="Protein_kinase_ATP_BS"/>
</dbReference>
<dbReference type="GO" id="GO:0070374">
    <property type="term" value="P:positive regulation of ERK1 and ERK2 cascade"/>
    <property type="evidence" value="ECO:0007669"/>
    <property type="project" value="TreeGrafter"/>
</dbReference>
<dbReference type="PROSITE" id="PS50011">
    <property type="entry name" value="PROTEIN_KINASE_DOM"/>
    <property type="match status" value="1"/>
</dbReference>
<evidence type="ECO:0000313" key="10">
    <source>
        <dbReference type="RefSeq" id="XP_036356069.1"/>
    </source>
</evidence>
<dbReference type="InterPro" id="IPR051302">
    <property type="entry name" value="Dual_SerThr-Tyr_Kinase"/>
</dbReference>
<keyword evidence="9" id="KW-1185">Reference proteome</keyword>
<dbReference type="GO" id="GO:0044344">
    <property type="term" value="P:cellular response to fibroblast growth factor stimulus"/>
    <property type="evidence" value="ECO:0007669"/>
    <property type="project" value="TreeGrafter"/>
</dbReference>
<keyword evidence="6" id="KW-0067">ATP-binding</keyword>
<dbReference type="GO" id="GO:0043066">
    <property type="term" value="P:negative regulation of apoptotic process"/>
    <property type="evidence" value="ECO:0007669"/>
    <property type="project" value="TreeGrafter"/>
</dbReference>
<accession>A0A7E6ELA2</accession>
<dbReference type="RefSeq" id="XP_036356069.1">
    <property type="nucleotide sequence ID" value="XM_036500176.1"/>
</dbReference>
<evidence type="ECO:0000256" key="2">
    <source>
        <dbReference type="ARBA" id="ARBA00022490"/>
    </source>
</evidence>
<feature type="compositionally biased region" description="Polar residues" evidence="7">
    <location>
        <begin position="263"/>
        <end position="282"/>
    </location>
</feature>
<dbReference type="Gene3D" id="1.10.510.10">
    <property type="entry name" value="Transferase(Phosphotransferase) domain 1"/>
    <property type="match status" value="1"/>
</dbReference>
<organism evidence="9 10">
    <name type="scientific">Octopus sinensis</name>
    <name type="common">East Asian common octopus</name>
    <dbReference type="NCBI Taxonomy" id="2607531"/>
    <lineage>
        <taxon>Eukaryota</taxon>
        <taxon>Metazoa</taxon>
        <taxon>Spiralia</taxon>
        <taxon>Lophotrochozoa</taxon>
        <taxon>Mollusca</taxon>
        <taxon>Cephalopoda</taxon>
        <taxon>Coleoidea</taxon>
        <taxon>Octopodiformes</taxon>
        <taxon>Octopoda</taxon>
        <taxon>Incirrata</taxon>
        <taxon>Octopodidae</taxon>
        <taxon>Octopus</taxon>
    </lineage>
</organism>
<protein>
    <submittedName>
        <fullName evidence="10">Dual serine/threonine and tyrosine protein kinase-like</fullName>
    </submittedName>
</protein>
<keyword evidence="5" id="KW-0418">Kinase</keyword>
<dbReference type="SMART" id="SM00220">
    <property type="entry name" value="S_TKc"/>
    <property type="match status" value="1"/>
</dbReference>
<dbReference type="GO" id="GO:0005524">
    <property type="term" value="F:ATP binding"/>
    <property type="evidence" value="ECO:0007669"/>
    <property type="project" value="UniProtKB-UniRule"/>
</dbReference>
<evidence type="ECO:0000256" key="5">
    <source>
        <dbReference type="ARBA" id="ARBA00022777"/>
    </source>
</evidence>
<evidence type="ECO:0000313" key="9">
    <source>
        <dbReference type="Proteomes" id="UP000515154"/>
    </source>
</evidence>
<dbReference type="Proteomes" id="UP000515154">
    <property type="component" value="Unplaced"/>
</dbReference>
<dbReference type="Pfam" id="PF00069">
    <property type="entry name" value="Pkinase"/>
    <property type="match status" value="1"/>
</dbReference>
<evidence type="ECO:0000256" key="1">
    <source>
        <dbReference type="ARBA" id="ARBA00004496"/>
    </source>
</evidence>
<evidence type="ECO:0000256" key="4">
    <source>
        <dbReference type="ARBA" id="ARBA00022679"/>
    </source>
</evidence>
<evidence type="ECO:0000256" key="3">
    <source>
        <dbReference type="ARBA" id="ARBA00022527"/>
    </source>
</evidence>
<dbReference type="GO" id="GO:0004674">
    <property type="term" value="F:protein serine/threonine kinase activity"/>
    <property type="evidence" value="ECO:0007669"/>
    <property type="project" value="UniProtKB-KW"/>
</dbReference>
<sequence>SRELGRGQYGVVYFCEKWGEFESCAVKTLVPPDDRHISDVSLEIYYARLISLTPLTEFYPKTTVWCPCWAQSCTRMTCRLQFTYFIRNTTWIYAMPLKNKCHYKMGIALEVVEGIRFIHGQGHIHRDIKLSNIMVGHFFASFLLDCNFHAKLTDMGFCKPVSMISGTVVGTPIHMSPELLSGKYDRRVDIFAFGILFCSGNCTMPHVYQQYNSVHELWNMVGKGQRPERLSFFDQDWWDLMNDCWNTDPCLRPHIGEKVEQSPHYSPSVQSPYYPQEPTNQP</sequence>
<feature type="binding site" evidence="6">
    <location>
        <position position="27"/>
    </location>
    <ligand>
        <name>ATP</name>
        <dbReference type="ChEBI" id="CHEBI:30616"/>
    </ligand>
</feature>
<dbReference type="PANTHER" id="PTHR46392:SF1">
    <property type="entry name" value="DUAL SERINE_THREONINE AND TYROSINE PROTEIN KINASE"/>
    <property type="match status" value="1"/>
</dbReference>
<keyword evidence="3" id="KW-0723">Serine/threonine-protein kinase</keyword>
<dbReference type="PANTHER" id="PTHR46392">
    <property type="entry name" value="DUAL SERINE/THREONINE AND TYROSINE PROTEIN KINASE"/>
    <property type="match status" value="1"/>
</dbReference>
<dbReference type="AlphaFoldDB" id="A0A7E6ELA2"/>
<feature type="non-terminal residue" evidence="10">
    <location>
        <position position="1"/>
    </location>
</feature>
<dbReference type="InterPro" id="IPR011009">
    <property type="entry name" value="Kinase-like_dom_sf"/>
</dbReference>
<name>A0A7E6ELA2_9MOLL</name>
<dbReference type="PROSITE" id="PS00107">
    <property type="entry name" value="PROTEIN_KINASE_ATP"/>
    <property type="match status" value="1"/>
</dbReference>
<evidence type="ECO:0000259" key="8">
    <source>
        <dbReference type="PROSITE" id="PS50011"/>
    </source>
</evidence>
<gene>
    <name evidence="10" type="primary">LOC118761982</name>
</gene>
<evidence type="ECO:0000256" key="6">
    <source>
        <dbReference type="PROSITE-ProRule" id="PRU10141"/>
    </source>
</evidence>
<reference evidence="10" key="1">
    <citation type="submission" date="2025-08" db="UniProtKB">
        <authorList>
            <consortium name="RefSeq"/>
        </authorList>
    </citation>
    <scope>IDENTIFICATION</scope>
</reference>
<evidence type="ECO:0000256" key="7">
    <source>
        <dbReference type="SAM" id="MobiDB-lite"/>
    </source>
</evidence>
<feature type="region of interest" description="Disordered" evidence="7">
    <location>
        <begin position="260"/>
        <end position="282"/>
    </location>
</feature>
<feature type="domain" description="Protein kinase" evidence="8">
    <location>
        <begin position="1"/>
        <end position="265"/>
    </location>
</feature>
<dbReference type="SUPFAM" id="SSF56112">
    <property type="entry name" value="Protein kinase-like (PK-like)"/>
    <property type="match status" value="1"/>
</dbReference>
<keyword evidence="4" id="KW-0808">Transferase</keyword>